<comment type="caution">
    <text evidence="2">The sequence shown here is derived from an EMBL/GenBank/DDBJ whole genome shotgun (WGS) entry which is preliminary data.</text>
</comment>
<dbReference type="Proteomes" id="UP001373714">
    <property type="component" value="Unassembled WGS sequence"/>
</dbReference>
<dbReference type="AlphaFoldDB" id="A0AAV9UCF4"/>
<gene>
    <name evidence="2" type="ORF">TWF730_002304</name>
</gene>
<feature type="compositionally biased region" description="Basic and acidic residues" evidence="1">
    <location>
        <begin position="228"/>
        <end position="251"/>
    </location>
</feature>
<reference evidence="2 3" key="1">
    <citation type="submission" date="2019-10" db="EMBL/GenBank/DDBJ databases">
        <authorList>
            <person name="Palmer J.M."/>
        </authorList>
    </citation>
    <scope>NUCLEOTIDE SEQUENCE [LARGE SCALE GENOMIC DNA]</scope>
    <source>
        <strain evidence="2 3">TWF730</strain>
    </source>
</reference>
<evidence type="ECO:0000313" key="3">
    <source>
        <dbReference type="Proteomes" id="UP001373714"/>
    </source>
</evidence>
<keyword evidence="3" id="KW-1185">Reference proteome</keyword>
<protein>
    <submittedName>
        <fullName evidence="2">Uncharacterized protein</fullName>
    </submittedName>
</protein>
<name>A0AAV9UCF4_9PEZI</name>
<proteinExistence type="predicted"/>
<sequence length="282" mass="33091">MVFHRYLVLNIRFRAFVLCKKANICFNTSDLVPVIELQWQQGDAYECFRFYEARIRQLSPFGEIGITGKRVRFGNLCPKEGQTKRVSFGDKALEDSFNQIVATLTEEQLQDVEWTMKLRSAEGIYEFKRIGDQCLSWVVRTLREHNYDASDPPADPNYILFEDTDPGDPKKRLFTVRDIETSDVTVRKQIKQWVVMHRYVGKFNMADIPQPRRLWTIPKRYLRNINVRERPEEKAEEKAGKKAEETTKGETEGESEEQQEVKISKKLKIWQLEDDVQTSTNV</sequence>
<evidence type="ECO:0000256" key="1">
    <source>
        <dbReference type="SAM" id="MobiDB-lite"/>
    </source>
</evidence>
<feature type="region of interest" description="Disordered" evidence="1">
    <location>
        <begin position="228"/>
        <end position="260"/>
    </location>
</feature>
<dbReference type="EMBL" id="JAVHNS010000012">
    <property type="protein sequence ID" value="KAK6338231.1"/>
    <property type="molecule type" value="Genomic_DNA"/>
</dbReference>
<evidence type="ECO:0000313" key="2">
    <source>
        <dbReference type="EMBL" id="KAK6338231.1"/>
    </source>
</evidence>
<organism evidence="2 3">
    <name type="scientific">Orbilia blumenaviensis</name>
    <dbReference type="NCBI Taxonomy" id="1796055"/>
    <lineage>
        <taxon>Eukaryota</taxon>
        <taxon>Fungi</taxon>
        <taxon>Dikarya</taxon>
        <taxon>Ascomycota</taxon>
        <taxon>Pezizomycotina</taxon>
        <taxon>Orbiliomycetes</taxon>
        <taxon>Orbiliales</taxon>
        <taxon>Orbiliaceae</taxon>
        <taxon>Orbilia</taxon>
    </lineage>
</organism>
<accession>A0AAV9UCF4</accession>